<organism evidence="4">
    <name type="scientific">Soboliphyme baturini</name>
    <dbReference type="NCBI Taxonomy" id="241478"/>
    <lineage>
        <taxon>Eukaryota</taxon>
        <taxon>Metazoa</taxon>
        <taxon>Ecdysozoa</taxon>
        <taxon>Nematoda</taxon>
        <taxon>Enoplea</taxon>
        <taxon>Dorylaimia</taxon>
        <taxon>Dioctophymatida</taxon>
        <taxon>Dioctophymatoidea</taxon>
        <taxon>Soboliphymatidae</taxon>
        <taxon>Soboliphyme</taxon>
    </lineage>
</organism>
<evidence type="ECO:0000313" key="3">
    <source>
        <dbReference type="Proteomes" id="UP000270296"/>
    </source>
</evidence>
<reference evidence="4" key="1">
    <citation type="submission" date="2016-06" db="UniProtKB">
        <authorList>
            <consortium name="WormBaseParasite"/>
        </authorList>
    </citation>
    <scope>IDENTIFICATION</scope>
</reference>
<keyword evidence="3" id="KW-1185">Reference proteome</keyword>
<sequence length="419" mass="46570">MLISSGRCTDFPQFHFSGVLRERLSVRAIPADFGVSAVTPDTTIEKNPCLIRLVALQSSSSRSSGSFGQSYGWQCHGVDGGPPLSRGFWPPDCTLFEETTQFLTLAFEPFSVPWANEFRHVFQSLSAAGSLRSFFATDQCFFLDRELVDAQLPMKLASLTIVKALCSSKTVFPQVPEGPHDTRMMSIVVAAGHTYGARFCVMLKVQAVMESGRPMRRSGGEKVQRPARSETKNAPIKKRKHLFKLEHVYSDYSRNPNRNLMGGSVLHAIKPIAVSHDRQRCREYARVSGELQFSLEQLVHLSLKADTAITIPCLCNVVKLTSPPLDRPFVPWSVVGRSAVFRLAWRTRCLLQGTPPNGCQASSVIGATWFLSSVGHPPPRWGDDRGVYVAALAVMTPRFWHSSDGQVEFSVRHRNCDRV</sequence>
<feature type="compositionally biased region" description="Basic and acidic residues" evidence="1">
    <location>
        <begin position="218"/>
        <end position="231"/>
    </location>
</feature>
<evidence type="ECO:0000313" key="2">
    <source>
        <dbReference type="EMBL" id="VDP26296.1"/>
    </source>
</evidence>
<feature type="region of interest" description="Disordered" evidence="1">
    <location>
        <begin position="213"/>
        <end position="232"/>
    </location>
</feature>
<evidence type="ECO:0000313" key="4">
    <source>
        <dbReference type="WBParaSite" id="SBAD_0001016301-mRNA-1"/>
    </source>
</evidence>
<dbReference type="Proteomes" id="UP000270296">
    <property type="component" value="Unassembled WGS sequence"/>
</dbReference>
<evidence type="ECO:0000256" key="1">
    <source>
        <dbReference type="SAM" id="MobiDB-lite"/>
    </source>
</evidence>
<dbReference type="AlphaFoldDB" id="A0A183J1R5"/>
<accession>A0A183J1R5</accession>
<dbReference type="EMBL" id="UZAM01013207">
    <property type="protein sequence ID" value="VDP26296.1"/>
    <property type="molecule type" value="Genomic_DNA"/>
</dbReference>
<gene>
    <name evidence="2" type="ORF">SBAD_LOCUS9814</name>
</gene>
<proteinExistence type="predicted"/>
<dbReference type="WBParaSite" id="SBAD_0001016301-mRNA-1">
    <property type="protein sequence ID" value="SBAD_0001016301-mRNA-1"/>
    <property type="gene ID" value="SBAD_0001016301"/>
</dbReference>
<name>A0A183J1R5_9BILA</name>
<reference evidence="2 3" key="2">
    <citation type="submission" date="2018-11" db="EMBL/GenBank/DDBJ databases">
        <authorList>
            <consortium name="Pathogen Informatics"/>
        </authorList>
    </citation>
    <scope>NUCLEOTIDE SEQUENCE [LARGE SCALE GENOMIC DNA]</scope>
</reference>
<protein>
    <submittedName>
        <fullName evidence="2 4">Uncharacterized protein</fullName>
    </submittedName>
</protein>